<keyword evidence="2" id="KW-1185">Reference proteome</keyword>
<dbReference type="PANTHER" id="PTHR21180:SF32">
    <property type="entry name" value="ENDONUCLEASE_EXONUCLEASE_PHOSPHATASE FAMILY DOMAIN-CONTAINING PROTEIN 1"/>
    <property type="match status" value="1"/>
</dbReference>
<evidence type="ECO:0000313" key="1">
    <source>
        <dbReference type="EMBL" id="GGJ85256.1"/>
    </source>
</evidence>
<dbReference type="PANTHER" id="PTHR21180">
    <property type="entry name" value="ENDONUCLEASE/EXONUCLEASE/PHOSPHATASE FAMILY DOMAIN-CONTAINING PROTEIN 1"/>
    <property type="match status" value="1"/>
</dbReference>
<dbReference type="Proteomes" id="UP000635726">
    <property type="component" value="Unassembled WGS sequence"/>
</dbReference>
<dbReference type="GO" id="GO:0015627">
    <property type="term" value="C:type II protein secretion system complex"/>
    <property type="evidence" value="ECO:0007669"/>
    <property type="project" value="TreeGrafter"/>
</dbReference>
<reference evidence="1" key="1">
    <citation type="journal article" date="2014" name="Int. J. Syst. Evol. Microbiol.">
        <title>Complete genome sequence of Corynebacterium casei LMG S-19264T (=DSM 44701T), isolated from a smear-ripened cheese.</title>
        <authorList>
            <consortium name="US DOE Joint Genome Institute (JGI-PGF)"/>
            <person name="Walter F."/>
            <person name="Albersmeier A."/>
            <person name="Kalinowski J."/>
            <person name="Ruckert C."/>
        </authorList>
    </citation>
    <scope>NUCLEOTIDE SEQUENCE</scope>
    <source>
        <strain evidence="1">JCM 14371</strain>
    </source>
</reference>
<reference evidence="1" key="2">
    <citation type="submission" date="2020-09" db="EMBL/GenBank/DDBJ databases">
        <authorList>
            <person name="Sun Q."/>
            <person name="Ohkuma M."/>
        </authorList>
    </citation>
    <scope>NUCLEOTIDE SEQUENCE</scope>
    <source>
        <strain evidence="1">JCM 14371</strain>
    </source>
</reference>
<dbReference type="GO" id="GO:0015628">
    <property type="term" value="P:protein secretion by the type II secretion system"/>
    <property type="evidence" value="ECO:0007669"/>
    <property type="project" value="TreeGrafter"/>
</dbReference>
<dbReference type="InterPro" id="IPR051675">
    <property type="entry name" value="Endo/Exo/Phosphatase_dom_1"/>
</dbReference>
<dbReference type="Pfam" id="PF12836">
    <property type="entry name" value="HHH_3"/>
    <property type="match status" value="1"/>
</dbReference>
<protein>
    <submittedName>
        <fullName evidence="1">Competence protein ComEA</fullName>
    </submittedName>
</protein>
<name>A0A917PMN3_9DEIO</name>
<dbReference type="AlphaFoldDB" id="A0A917PMN3"/>
<gene>
    <name evidence="1" type="ORF">GCM10008939_31450</name>
</gene>
<proteinExistence type="predicted"/>
<accession>A0A917PMN3</accession>
<sequence>MQGMRHDPATPLHALLVGAALLCGGWALWPALFPAARAPTVTHERRAAPGPAAAREYPATASITPLVSGRLNLNTATREQLESLPKVGPALAERIVAGRPYRSLTDLDAVKGVGAALMKTLTPLVTF</sequence>
<dbReference type="Gene3D" id="1.10.150.320">
    <property type="entry name" value="Photosystem II 12 kDa extrinsic protein"/>
    <property type="match status" value="1"/>
</dbReference>
<dbReference type="EMBL" id="BMOE01000014">
    <property type="protein sequence ID" value="GGJ85256.1"/>
    <property type="molecule type" value="Genomic_DNA"/>
</dbReference>
<comment type="caution">
    <text evidence="1">The sequence shown here is derived from an EMBL/GenBank/DDBJ whole genome shotgun (WGS) entry which is preliminary data.</text>
</comment>
<dbReference type="SUPFAM" id="SSF81585">
    <property type="entry name" value="PsbU/PolX domain-like"/>
    <property type="match status" value="1"/>
</dbReference>
<organism evidence="1 2">
    <name type="scientific">Deinococcus aquiradiocola</name>
    <dbReference type="NCBI Taxonomy" id="393059"/>
    <lineage>
        <taxon>Bacteria</taxon>
        <taxon>Thermotogati</taxon>
        <taxon>Deinococcota</taxon>
        <taxon>Deinococci</taxon>
        <taxon>Deinococcales</taxon>
        <taxon>Deinococcaceae</taxon>
        <taxon>Deinococcus</taxon>
    </lineage>
</organism>
<evidence type="ECO:0000313" key="2">
    <source>
        <dbReference type="Proteomes" id="UP000635726"/>
    </source>
</evidence>